<reference evidence="2 3" key="2">
    <citation type="submission" date="2019-09" db="EMBL/GenBank/DDBJ databases">
        <authorList>
            <person name="Jin C."/>
        </authorList>
    </citation>
    <scope>NUCLEOTIDE SEQUENCE [LARGE SCALE GENOMIC DNA]</scope>
    <source>
        <strain evidence="2 3">AN110305</strain>
    </source>
</reference>
<feature type="compositionally biased region" description="Pro residues" evidence="1">
    <location>
        <begin position="46"/>
        <end position="59"/>
    </location>
</feature>
<comment type="caution">
    <text evidence="2">The sequence shown here is derived from an EMBL/GenBank/DDBJ whole genome shotgun (WGS) entry which is preliminary data.</text>
</comment>
<proteinExistence type="predicted"/>
<feature type="compositionally biased region" description="Polar residues" evidence="1">
    <location>
        <begin position="281"/>
        <end position="290"/>
    </location>
</feature>
<feature type="compositionally biased region" description="Low complexity" evidence="1">
    <location>
        <begin position="79"/>
        <end position="93"/>
    </location>
</feature>
<evidence type="ECO:0000256" key="1">
    <source>
        <dbReference type="SAM" id="MobiDB-lite"/>
    </source>
</evidence>
<reference evidence="2 3" key="1">
    <citation type="submission" date="2019-09" db="EMBL/GenBank/DDBJ databases">
        <title>Goodfellowia gen. nov., a new genus of the Pseudonocardineae related to Actinoalloteichus, containing Goodfellowia coeruleoviolacea gen. nov., comb. nov. gen. nov., comb. nov.</title>
        <authorList>
            <person name="Labeda D."/>
        </authorList>
    </citation>
    <scope>NUCLEOTIDE SEQUENCE [LARGE SCALE GENOMIC DNA]</scope>
    <source>
        <strain evidence="2 3">AN110305</strain>
    </source>
</reference>
<feature type="compositionally biased region" description="Pro residues" evidence="1">
    <location>
        <begin position="94"/>
        <end position="117"/>
    </location>
</feature>
<dbReference type="Proteomes" id="UP000323454">
    <property type="component" value="Unassembled WGS sequence"/>
</dbReference>
<dbReference type="RefSeq" id="WP_149850487.1">
    <property type="nucleotide sequence ID" value="NZ_VUOB01000028.1"/>
</dbReference>
<evidence type="ECO:0000313" key="3">
    <source>
        <dbReference type="Proteomes" id="UP000323454"/>
    </source>
</evidence>
<gene>
    <name evidence="2" type="ORF">F0L68_16590</name>
</gene>
<feature type="region of interest" description="Disordered" evidence="1">
    <location>
        <begin position="263"/>
        <end position="310"/>
    </location>
</feature>
<evidence type="ECO:0000313" key="2">
    <source>
        <dbReference type="EMBL" id="KAA2261409.1"/>
    </source>
</evidence>
<dbReference type="EMBL" id="VUOB01000028">
    <property type="protein sequence ID" value="KAA2261409.1"/>
    <property type="molecule type" value="Genomic_DNA"/>
</dbReference>
<accession>A0A5B2XEC5</accession>
<name>A0A5B2XEC5_9PSEU</name>
<dbReference type="AlphaFoldDB" id="A0A5B2XEC5"/>
<evidence type="ECO:0008006" key="4">
    <source>
        <dbReference type="Google" id="ProtNLM"/>
    </source>
</evidence>
<protein>
    <recommendedName>
        <fullName evidence="4">ParB-like nuclease domain-containing protein</fullName>
    </recommendedName>
</protein>
<organism evidence="2 3">
    <name type="scientific">Solihabitans fulvus</name>
    <dbReference type="NCBI Taxonomy" id="1892852"/>
    <lineage>
        <taxon>Bacteria</taxon>
        <taxon>Bacillati</taxon>
        <taxon>Actinomycetota</taxon>
        <taxon>Actinomycetes</taxon>
        <taxon>Pseudonocardiales</taxon>
        <taxon>Pseudonocardiaceae</taxon>
        <taxon>Solihabitans</taxon>
    </lineage>
</organism>
<feature type="compositionally biased region" description="Polar residues" evidence="1">
    <location>
        <begin position="9"/>
        <end position="31"/>
    </location>
</feature>
<sequence length="310" mass="32845">MSDIAKMFEQSSQTLGTHASSATSATNQLGQSFPHHGSTSSSRPSAPTPTAPAPVGPPEIRPKPPHLTGAGGSTRPPVTSSSTQQAGSSSQRPPVQPPSSPASRPPAPAQSPPPHQPPGQQGPLRAEHFTPLDPPMSKIVDGRTVKIIGTHTFTPPPQSLPGSGYHDVRPGQNSVSPHPVQSYLDKWKTNPPTEQNPVTITVHRPPDVQPPNPNLPPGRVALFGDGHHRYVAAMQAGVPIRLELAGGMVPNRLPNQYPSWQDVQWHHAPDGNPNSIGGPPTKTQQGNTWANLPADSPLWQYGPKHLRPNG</sequence>
<feature type="region of interest" description="Disordered" evidence="1">
    <location>
        <begin position="1"/>
        <end position="182"/>
    </location>
</feature>
<keyword evidence="3" id="KW-1185">Reference proteome</keyword>